<dbReference type="GO" id="GO:0032259">
    <property type="term" value="P:methylation"/>
    <property type="evidence" value="ECO:0007669"/>
    <property type="project" value="InterPro"/>
</dbReference>
<dbReference type="CDD" id="cd02440">
    <property type="entry name" value="AdoMet_MTases"/>
    <property type="match status" value="1"/>
</dbReference>
<dbReference type="EMBL" id="SOBG01000005">
    <property type="protein sequence ID" value="TDT69757.1"/>
    <property type="molecule type" value="Genomic_DNA"/>
</dbReference>
<dbReference type="PANTHER" id="PTHR32319:SF0">
    <property type="entry name" value="BACTERIAL HEMOLYSIN-LIKE PROTEIN"/>
    <property type="match status" value="1"/>
</dbReference>
<evidence type="ECO:0000256" key="1">
    <source>
        <dbReference type="ARBA" id="ARBA00022884"/>
    </source>
</evidence>
<dbReference type="InterPro" id="IPR002942">
    <property type="entry name" value="S4_RNA-bd"/>
</dbReference>
<proteinExistence type="inferred from homology"/>
<gene>
    <name evidence="5" type="ORF">EV215_1292</name>
</gene>
<dbReference type="InterPro" id="IPR029063">
    <property type="entry name" value="SAM-dependent_MTases_sf"/>
</dbReference>
<dbReference type="SUPFAM" id="SSF55174">
    <property type="entry name" value="Alpha-L RNA-binding motif"/>
    <property type="match status" value="1"/>
</dbReference>
<dbReference type="Gene3D" id="3.10.290.10">
    <property type="entry name" value="RNA-binding S4 domain"/>
    <property type="match status" value="1"/>
</dbReference>
<dbReference type="CDD" id="cd00165">
    <property type="entry name" value="S4"/>
    <property type="match status" value="1"/>
</dbReference>
<dbReference type="InterPro" id="IPR002877">
    <property type="entry name" value="RNA_MeTrfase_FtsJ_dom"/>
</dbReference>
<dbReference type="RefSeq" id="WP_208320354.1">
    <property type="nucleotide sequence ID" value="NZ_SOBG01000005.1"/>
</dbReference>
<dbReference type="InterPro" id="IPR004538">
    <property type="entry name" value="Hemolysin_A/TlyA"/>
</dbReference>
<comment type="caution">
    <text evidence="5">The sequence shown here is derived from an EMBL/GenBank/DDBJ whole genome shotgun (WGS) entry which is preliminary data.</text>
</comment>
<feature type="domain" description="RNA-binding S4" evidence="4">
    <location>
        <begin position="4"/>
        <end position="73"/>
    </location>
</feature>
<name>A0AA46DYK0_9FUSO</name>
<evidence type="ECO:0000256" key="3">
    <source>
        <dbReference type="PROSITE-ProRule" id="PRU00182"/>
    </source>
</evidence>
<accession>A0AA46DYK0</accession>
<dbReference type="NCBIfam" id="TIGR00478">
    <property type="entry name" value="tly"/>
    <property type="match status" value="1"/>
</dbReference>
<dbReference type="SMART" id="SM00363">
    <property type="entry name" value="S4"/>
    <property type="match status" value="1"/>
</dbReference>
<evidence type="ECO:0000259" key="4">
    <source>
        <dbReference type="SMART" id="SM00363"/>
    </source>
</evidence>
<dbReference type="InterPro" id="IPR036986">
    <property type="entry name" value="S4_RNA-bd_sf"/>
</dbReference>
<dbReference type="Proteomes" id="UP000294678">
    <property type="component" value="Unassembled WGS sequence"/>
</dbReference>
<keyword evidence="1 3" id="KW-0694">RNA-binding</keyword>
<keyword evidence="6" id="KW-1185">Reference proteome</keyword>
<dbReference type="Pfam" id="PF01728">
    <property type="entry name" value="FtsJ"/>
    <property type="match status" value="1"/>
</dbReference>
<evidence type="ECO:0000313" key="5">
    <source>
        <dbReference type="EMBL" id="TDT69757.1"/>
    </source>
</evidence>
<organism evidence="5 6">
    <name type="scientific">Hypnocyclicus thermotrophus</name>
    <dbReference type="NCBI Taxonomy" id="1627895"/>
    <lineage>
        <taxon>Bacteria</taxon>
        <taxon>Fusobacteriati</taxon>
        <taxon>Fusobacteriota</taxon>
        <taxon>Fusobacteriia</taxon>
        <taxon>Fusobacteriales</taxon>
        <taxon>Fusobacteriaceae</taxon>
        <taxon>Hypnocyclicus</taxon>
    </lineage>
</organism>
<dbReference type="Pfam" id="PF01479">
    <property type="entry name" value="S4"/>
    <property type="match status" value="1"/>
</dbReference>
<evidence type="ECO:0000313" key="6">
    <source>
        <dbReference type="Proteomes" id="UP000294678"/>
    </source>
</evidence>
<reference evidence="5 6" key="1">
    <citation type="submission" date="2019-03" db="EMBL/GenBank/DDBJ databases">
        <title>Genomic Encyclopedia of Type Strains, Phase IV (KMG-IV): sequencing the most valuable type-strain genomes for metagenomic binning, comparative biology and taxonomic classification.</title>
        <authorList>
            <person name="Goeker M."/>
        </authorList>
    </citation>
    <scope>NUCLEOTIDE SEQUENCE [LARGE SCALE GENOMIC DNA]</scope>
    <source>
        <strain evidence="5 6">DSM 100055</strain>
    </source>
</reference>
<dbReference type="Gene3D" id="3.40.50.150">
    <property type="entry name" value="Vaccinia Virus protein VP39"/>
    <property type="match status" value="1"/>
</dbReference>
<evidence type="ECO:0000256" key="2">
    <source>
        <dbReference type="ARBA" id="ARBA00029460"/>
    </source>
</evidence>
<sequence>MIKERLDILLVKKGFFDSREKAKRAIMAGLILVNNQKIDKAGTIIKYNEEKEPEIRIKGDVCPYVSRGGYKLEKAIKEFNIDFKDKIVLDIGSSTGGFTDCSLQNGAKYVYAVDVGTNQLAWKLRDNKRVKSIENMHIKNLTLNDIDNEKVDILVMDVSFISITKIIPNLNKFIKEKGILMALIKPQFEVGPENIEKGGIVRDISKHKLAIENVLKIATETGFYLVNIDVSPIKGTKGNIEYITKFIYKEKGNINLNIDELLEKAKKIKEEKNAK</sequence>
<dbReference type="GO" id="GO:0008168">
    <property type="term" value="F:methyltransferase activity"/>
    <property type="evidence" value="ECO:0007669"/>
    <property type="project" value="InterPro"/>
</dbReference>
<protein>
    <submittedName>
        <fullName evidence="5">23S rRNA (Cytidine1920-2'-O)/16S rRNA (Cytidine1409-2'-O)-methyltransferase</fullName>
    </submittedName>
</protein>
<dbReference type="PROSITE" id="PS50889">
    <property type="entry name" value="S4"/>
    <property type="match status" value="1"/>
</dbReference>
<dbReference type="InterPro" id="IPR047048">
    <property type="entry name" value="TlyA"/>
</dbReference>
<dbReference type="GO" id="GO:0003723">
    <property type="term" value="F:RNA binding"/>
    <property type="evidence" value="ECO:0007669"/>
    <property type="project" value="UniProtKB-KW"/>
</dbReference>
<dbReference type="PIRSF" id="PIRSF005578">
    <property type="entry name" value="TlyA"/>
    <property type="match status" value="1"/>
</dbReference>
<dbReference type="AlphaFoldDB" id="A0AA46DYK0"/>
<dbReference type="PANTHER" id="PTHR32319">
    <property type="entry name" value="BACTERIAL HEMOLYSIN-LIKE PROTEIN"/>
    <property type="match status" value="1"/>
</dbReference>
<comment type="similarity">
    <text evidence="2">Belongs to the TlyA family.</text>
</comment>
<dbReference type="SUPFAM" id="SSF53335">
    <property type="entry name" value="S-adenosyl-L-methionine-dependent methyltransferases"/>
    <property type="match status" value="1"/>
</dbReference>